<protein>
    <submittedName>
        <fullName evidence="1">Uncharacterized protein</fullName>
    </submittedName>
</protein>
<reference evidence="1" key="1">
    <citation type="submission" date="2018-05" db="EMBL/GenBank/DDBJ databases">
        <authorList>
            <person name="Lanie J.A."/>
            <person name="Ng W.-L."/>
            <person name="Kazmierczak K.M."/>
            <person name="Andrzejewski T.M."/>
            <person name="Davidsen T.M."/>
            <person name="Wayne K.J."/>
            <person name="Tettelin H."/>
            <person name="Glass J.I."/>
            <person name="Rusch D."/>
            <person name="Podicherti R."/>
            <person name="Tsui H.-C.T."/>
            <person name="Winkler M.E."/>
        </authorList>
    </citation>
    <scope>NUCLEOTIDE SEQUENCE</scope>
</reference>
<dbReference type="Gene3D" id="3.40.190.10">
    <property type="entry name" value="Periplasmic binding protein-like II"/>
    <property type="match status" value="1"/>
</dbReference>
<organism evidence="1">
    <name type="scientific">marine metagenome</name>
    <dbReference type="NCBI Taxonomy" id="408172"/>
    <lineage>
        <taxon>unclassified sequences</taxon>
        <taxon>metagenomes</taxon>
        <taxon>ecological metagenomes</taxon>
    </lineage>
</organism>
<dbReference type="AlphaFoldDB" id="A0A382ZV36"/>
<dbReference type="PANTHER" id="PTHR42928">
    <property type="entry name" value="TRICARBOXYLATE-BINDING PROTEIN"/>
    <property type="match status" value="1"/>
</dbReference>
<feature type="non-terminal residue" evidence="1">
    <location>
        <position position="151"/>
    </location>
</feature>
<sequence length="151" mass="16317">MRGIIMNYFPIQKSFSFLTVMTASLVLVALTSVGVKADDKPAIEVITHAGAGGGTDVNSRMMMLRSRRTLKQDMVVVNKRGGGGALAMNYFMTRPADGNTIMTFTVGHAITMGKGKTKLKVEDMAPIARGTNDPQILMVNCKTSPYKTPED</sequence>
<dbReference type="InterPro" id="IPR042100">
    <property type="entry name" value="Bug_dom1"/>
</dbReference>
<gene>
    <name evidence="1" type="ORF">METZ01_LOCUS451392</name>
</gene>
<name>A0A382ZV36_9ZZZZ</name>
<proteinExistence type="predicted"/>
<dbReference type="PANTHER" id="PTHR42928:SF3">
    <property type="entry name" value="UPF0065 PROTEIN YFLP"/>
    <property type="match status" value="1"/>
</dbReference>
<dbReference type="InterPro" id="IPR005064">
    <property type="entry name" value="BUG"/>
</dbReference>
<evidence type="ECO:0000313" key="1">
    <source>
        <dbReference type="EMBL" id="SVD98538.1"/>
    </source>
</evidence>
<accession>A0A382ZV36</accession>
<dbReference type="Gene3D" id="3.40.190.150">
    <property type="entry name" value="Bordetella uptake gene, domain 1"/>
    <property type="match status" value="1"/>
</dbReference>
<dbReference type="EMBL" id="UINC01186354">
    <property type="protein sequence ID" value="SVD98538.1"/>
    <property type="molecule type" value="Genomic_DNA"/>
</dbReference>